<dbReference type="GO" id="GO:0032790">
    <property type="term" value="P:ribosome disassembly"/>
    <property type="evidence" value="ECO:0007669"/>
    <property type="project" value="Ensembl"/>
</dbReference>
<dbReference type="InterPro" id="IPR036788">
    <property type="entry name" value="T_IF-3_C_sf"/>
</dbReference>
<dbReference type="InterPro" id="IPR001288">
    <property type="entry name" value="Translation_initiation_fac_3"/>
</dbReference>
<dbReference type="PANTHER" id="PTHR10938:SF0">
    <property type="entry name" value="TRANSLATION INITIATION FACTOR IF-3, MITOCHONDRIAL"/>
    <property type="match status" value="1"/>
</dbReference>
<name>G3TF97_LOXAF</name>
<dbReference type="Pfam" id="PF05198">
    <property type="entry name" value="IF3_N"/>
    <property type="match status" value="1"/>
</dbReference>
<dbReference type="InterPro" id="IPR019814">
    <property type="entry name" value="Translation_initiation_fac_3_N"/>
</dbReference>
<evidence type="ECO:0000259" key="5">
    <source>
        <dbReference type="Pfam" id="PF00707"/>
    </source>
</evidence>
<dbReference type="GO" id="GO:0003743">
    <property type="term" value="F:translation initiation factor activity"/>
    <property type="evidence" value="ECO:0007669"/>
    <property type="project" value="UniProtKB-KW"/>
</dbReference>
<sequence>MAAWFLQRLTLQAMKTENNCIARCLGKHLVQKTAPAQLSVTVSVLRLPSLIHAKAFSVAEETEAAFISVGRKIRDGIVQVFDEKGNDLGHMQQADVIELMNTRELRLVKRITRAEPPVYQLMTGLQIHEERMKLREREKAEPKTGPTLTKKLTFSSNIEQHDLDTKSKQIQQWIKKKHQVQITIKKGKNVEEPEAKTEAVFNQILQTMPAIATFSSKPHAIRGGRAVVCVLRHLSTEEENAYRESQKTQKGDILDKENRNDRQPDVLHQ</sequence>
<dbReference type="eggNOG" id="ENOG502SBZS">
    <property type="taxonomic scope" value="Eukaryota"/>
</dbReference>
<dbReference type="Ensembl" id="ENSLAFT00000015495.3">
    <property type="protein sequence ID" value="ENSLAFP00000012985.3"/>
    <property type="gene ID" value="ENSLAFG00000015496.3"/>
</dbReference>
<dbReference type="AlphaFoldDB" id="G3TF97"/>
<reference evidence="7" key="2">
    <citation type="submission" date="2025-08" db="UniProtKB">
        <authorList>
            <consortium name="Ensembl"/>
        </authorList>
    </citation>
    <scope>IDENTIFICATION</scope>
    <source>
        <strain evidence="7">Isolate ISIS603380</strain>
    </source>
</reference>
<dbReference type="InterPro" id="IPR036787">
    <property type="entry name" value="T_IF-3_N_sf"/>
</dbReference>
<dbReference type="PANTHER" id="PTHR10938">
    <property type="entry name" value="TRANSLATION INITIATION FACTOR IF-3"/>
    <property type="match status" value="1"/>
</dbReference>
<dbReference type="OMA" id="CTHEDAK"/>
<dbReference type="FunCoup" id="G3TF97">
    <property type="interactions" value="148"/>
</dbReference>
<dbReference type="SUPFAM" id="SSF54364">
    <property type="entry name" value="Translation initiation factor IF3, N-terminal domain"/>
    <property type="match status" value="1"/>
</dbReference>
<keyword evidence="3" id="KW-0648">Protein biosynthesis</keyword>
<evidence type="ECO:0000256" key="4">
    <source>
        <dbReference type="SAM" id="MobiDB-lite"/>
    </source>
</evidence>
<dbReference type="Pfam" id="PF00707">
    <property type="entry name" value="IF3_C"/>
    <property type="match status" value="1"/>
</dbReference>
<organism evidence="7 8">
    <name type="scientific">Loxodonta africana</name>
    <name type="common">African elephant</name>
    <dbReference type="NCBI Taxonomy" id="9785"/>
    <lineage>
        <taxon>Eukaryota</taxon>
        <taxon>Metazoa</taxon>
        <taxon>Chordata</taxon>
        <taxon>Craniata</taxon>
        <taxon>Vertebrata</taxon>
        <taxon>Euteleostomi</taxon>
        <taxon>Mammalia</taxon>
        <taxon>Eutheria</taxon>
        <taxon>Afrotheria</taxon>
        <taxon>Proboscidea</taxon>
        <taxon>Elephantidae</taxon>
        <taxon>Loxodonta</taxon>
    </lineage>
</organism>
<dbReference type="GO" id="GO:0005739">
    <property type="term" value="C:mitochondrion"/>
    <property type="evidence" value="ECO:0007669"/>
    <property type="project" value="TreeGrafter"/>
</dbReference>
<feature type="domain" description="Translation initiation factor 3 N-terminal" evidence="6">
    <location>
        <begin position="69"/>
        <end position="136"/>
    </location>
</feature>
<dbReference type="FunFam" id="3.30.110.10:FF:000004">
    <property type="entry name" value="Translation initiation factor IF-3, mitochondrial"/>
    <property type="match status" value="1"/>
</dbReference>
<comment type="similarity">
    <text evidence="1">Belongs to the IF-3 family.</text>
</comment>
<accession>G3TF97</accession>
<protein>
    <submittedName>
        <fullName evidence="7">Mitochondrial translational initiation factor 3</fullName>
    </submittedName>
</protein>
<proteinExistence type="inferred from homology"/>
<dbReference type="GeneTree" id="ENSGT00390000014424"/>
<dbReference type="HOGENOM" id="CLU_086230_0_1_1"/>
<dbReference type="Proteomes" id="UP000007646">
    <property type="component" value="Unassembled WGS sequence"/>
</dbReference>
<evidence type="ECO:0000256" key="1">
    <source>
        <dbReference type="ARBA" id="ARBA00005439"/>
    </source>
</evidence>
<dbReference type="GO" id="GO:0070124">
    <property type="term" value="P:mitochondrial translational initiation"/>
    <property type="evidence" value="ECO:0007669"/>
    <property type="project" value="TreeGrafter"/>
</dbReference>
<gene>
    <name evidence="7" type="primary">MTIF3</name>
</gene>
<dbReference type="InParanoid" id="G3TF97"/>
<reference evidence="7" key="3">
    <citation type="submission" date="2025-09" db="UniProtKB">
        <authorList>
            <consortium name="Ensembl"/>
        </authorList>
    </citation>
    <scope>IDENTIFICATION</scope>
    <source>
        <strain evidence="7">Isolate ISIS603380</strain>
    </source>
</reference>
<evidence type="ECO:0000313" key="8">
    <source>
        <dbReference type="Proteomes" id="UP000007646"/>
    </source>
</evidence>
<reference evidence="7 8" key="1">
    <citation type="submission" date="2009-06" db="EMBL/GenBank/DDBJ databases">
        <title>The Genome Sequence of Loxodonta africana (African elephant).</title>
        <authorList>
            <person name="Di Palma F."/>
            <person name="Heiman D."/>
            <person name="Young S."/>
            <person name="Johnson J."/>
            <person name="Lander E.S."/>
            <person name="Lindblad-Toh K."/>
        </authorList>
    </citation>
    <scope>NUCLEOTIDE SEQUENCE [LARGE SCALE GENOMIC DNA]</scope>
    <source>
        <strain evidence="7 8">Isolate ISIS603380</strain>
    </source>
</reference>
<dbReference type="SUPFAM" id="SSF55200">
    <property type="entry name" value="Translation initiation factor IF3, C-terminal domain"/>
    <property type="match status" value="1"/>
</dbReference>
<dbReference type="InterPro" id="IPR019815">
    <property type="entry name" value="Translation_initiation_fac_3_C"/>
</dbReference>
<feature type="region of interest" description="Disordered" evidence="4">
    <location>
        <begin position="239"/>
        <end position="269"/>
    </location>
</feature>
<evidence type="ECO:0000256" key="2">
    <source>
        <dbReference type="ARBA" id="ARBA00022540"/>
    </source>
</evidence>
<feature type="domain" description="Translation initiation factor 3 C-terminal" evidence="5">
    <location>
        <begin position="149"/>
        <end position="231"/>
    </location>
</feature>
<dbReference type="GO" id="GO:0008135">
    <property type="term" value="F:translation factor activity, RNA binding"/>
    <property type="evidence" value="ECO:0007669"/>
    <property type="project" value="Ensembl"/>
</dbReference>
<evidence type="ECO:0000259" key="6">
    <source>
        <dbReference type="Pfam" id="PF05198"/>
    </source>
</evidence>
<keyword evidence="2" id="KW-0396">Initiation factor</keyword>
<dbReference type="STRING" id="9785.ENSLAFP00000012985"/>
<evidence type="ECO:0000313" key="7">
    <source>
        <dbReference type="Ensembl" id="ENSLAFP00000012985.3"/>
    </source>
</evidence>
<dbReference type="GO" id="GO:0043024">
    <property type="term" value="F:ribosomal small subunit binding"/>
    <property type="evidence" value="ECO:0007669"/>
    <property type="project" value="Ensembl"/>
</dbReference>
<dbReference type="Gene3D" id="3.30.110.10">
    <property type="entry name" value="Translation initiation factor 3 (IF-3), C-terminal domain"/>
    <property type="match status" value="1"/>
</dbReference>
<dbReference type="Gene3D" id="3.10.20.80">
    <property type="entry name" value="Translation initiation factor 3 (IF-3), N-terminal domain"/>
    <property type="match status" value="1"/>
</dbReference>
<evidence type="ECO:0000256" key="3">
    <source>
        <dbReference type="ARBA" id="ARBA00022917"/>
    </source>
</evidence>
<keyword evidence="8" id="KW-1185">Reference proteome</keyword>